<dbReference type="GO" id="GO:0046961">
    <property type="term" value="F:proton-transporting ATPase activity, rotational mechanism"/>
    <property type="evidence" value="ECO:0007669"/>
    <property type="project" value="TreeGrafter"/>
</dbReference>
<evidence type="ECO:0000256" key="5">
    <source>
        <dbReference type="ARBA" id="ARBA00022692"/>
    </source>
</evidence>
<comment type="subcellular location">
    <subcellularLocation>
        <location evidence="15">Cell membrane</location>
        <topology evidence="15">Single-pass membrane protein</topology>
    </subcellularLocation>
    <subcellularLocation>
        <location evidence="14">Endomembrane system</location>
        <topology evidence="14">Single-pass membrane protein</topology>
    </subcellularLocation>
</comment>
<keyword evidence="4 15" id="KW-0138">CF(0)</keyword>
<evidence type="ECO:0000256" key="7">
    <source>
        <dbReference type="ARBA" id="ARBA00022989"/>
    </source>
</evidence>
<keyword evidence="2 15" id="KW-0813">Transport</keyword>
<dbReference type="STRING" id="364032.SAMN05443662_1604"/>
<evidence type="ECO:0000256" key="1">
    <source>
        <dbReference type="ARBA" id="ARBA00005513"/>
    </source>
</evidence>
<evidence type="ECO:0000256" key="14">
    <source>
        <dbReference type="ARBA" id="ARBA00037847"/>
    </source>
</evidence>
<evidence type="ECO:0000256" key="9">
    <source>
        <dbReference type="ARBA" id="ARBA00023136"/>
    </source>
</evidence>
<proteinExistence type="inferred from homology"/>
<sequence length="156" mass="17508">MNINATLLIQIVAFILMIWFVNKVLWGPLTRLMAERQKRIADGLSAAEKGKHELELAEQRAKEVLKDAKAQAQNILAQAEKRANEIVEDAKIKAQEEAERVKTAAQAEIEQEIAHAREQLRKEVAELVVTGAEKILQKEVDAKAHEQLLNSLVQSI</sequence>
<evidence type="ECO:0000256" key="4">
    <source>
        <dbReference type="ARBA" id="ARBA00022547"/>
    </source>
</evidence>
<gene>
    <name evidence="15" type="primary">atpF</name>
    <name evidence="18" type="ORF">SAMN05443662_1604</name>
</gene>
<keyword evidence="8 15" id="KW-0406">Ion transport</keyword>
<dbReference type="InterPro" id="IPR028987">
    <property type="entry name" value="ATP_synth_B-like_membr_sf"/>
</dbReference>
<keyword evidence="7 15" id="KW-1133">Transmembrane helix</keyword>
<evidence type="ECO:0000313" key="19">
    <source>
        <dbReference type="Proteomes" id="UP000198461"/>
    </source>
</evidence>
<comment type="similarity">
    <text evidence="1 15 16">Belongs to the ATPase B chain family.</text>
</comment>
<evidence type="ECO:0000256" key="15">
    <source>
        <dbReference type="HAMAP-Rule" id="MF_01398"/>
    </source>
</evidence>
<keyword evidence="17" id="KW-0175">Coiled coil</keyword>
<dbReference type="AlphaFoldDB" id="A0A1N6H8I2"/>
<organism evidence="18 19">
    <name type="scientific">Sulfurivirga caldicuralii</name>
    <dbReference type="NCBI Taxonomy" id="364032"/>
    <lineage>
        <taxon>Bacteria</taxon>
        <taxon>Pseudomonadati</taxon>
        <taxon>Pseudomonadota</taxon>
        <taxon>Gammaproteobacteria</taxon>
        <taxon>Thiotrichales</taxon>
        <taxon>Piscirickettsiaceae</taxon>
        <taxon>Sulfurivirga</taxon>
    </lineage>
</organism>
<comment type="function">
    <text evidence="12">Component of the F(0) channel, it forms part of the peripheral stalk, linking F(1) to F(0). The b'-subunit is a diverged and duplicated form of b found in plants and photosynthetic bacteria.</text>
</comment>
<dbReference type="CDD" id="cd06503">
    <property type="entry name" value="ATP-synt_Fo_b"/>
    <property type="match status" value="1"/>
</dbReference>
<dbReference type="GO" id="GO:0045259">
    <property type="term" value="C:proton-transporting ATP synthase complex"/>
    <property type="evidence" value="ECO:0007669"/>
    <property type="project" value="UniProtKB-KW"/>
</dbReference>
<dbReference type="GO" id="GO:0005886">
    <property type="term" value="C:plasma membrane"/>
    <property type="evidence" value="ECO:0007669"/>
    <property type="project" value="UniProtKB-SubCell"/>
</dbReference>
<comment type="subunit">
    <text evidence="13">F-type ATPases have 2 components, F(1) - the catalytic core - and F(0) - the membrane proton channel. F(1) has five subunits: alpha(3), beta(3), gamma(1), delta(1), epsilon(1). F(0) has four main subunits: a(1), b(2) and c(10-14). The alpha and beta chains form an alternating ring which encloses part of the gamma chain. F(1) is attached to F(0) by a central stalk formed by the gamma and epsilon chains, while a peripheral stalk is formed by the delta and b chains.</text>
</comment>
<feature type="transmembrane region" description="Helical" evidence="15">
    <location>
        <begin position="6"/>
        <end position="29"/>
    </location>
</feature>
<evidence type="ECO:0000256" key="2">
    <source>
        <dbReference type="ARBA" id="ARBA00022448"/>
    </source>
</evidence>
<evidence type="ECO:0000256" key="11">
    <source>
        <dbReference type="ARBA" id="ARBA00025198"/>
    </source>
</evidence>
<evidence type="ECO:0000256" key="12">
    <source>
        <dbReference type="ARBA" id="ARBA00025614"/>
    </source>
</evidence>
<comment type="subunit">
    <text evidence="15">F-type ATPases have 2 components, F(1) - the catalytic core - and F(0) - the membrane proton channel. F(1) has five subunits: alpha(3), beta(3), gamma(1), delta(1), epsilon(1). F(0) has three main subunits: a(1), b(2) and c(10-14). The alpha and beta chains form an alternating ring which encloses part of the gamma chain. F(1) is attached to F(0) by a central stalk formed by the gamma and epsilon chains, while a peripheral stalk is formed by the delta and b chains.</text>
</comment>
<keyword evidence="5 15" id="KW-0812">Transmembrane</keyword>
<evidence type="ECO:0000256" key="3">
    <source>
        <dbReference type="ARBA" id="ARBA00022475"/>
    </source>
</evidence>
<dbReference type="Proteomes" id="UP000198461">
    <property type="component" value="Unassembled WGS sequence"/>
</dbReference>
<comment type="function">
    <text evidence="11 15">F(1)F(0) ATP synthase produces ATP from ADP in the presence of a proton or sodium gradient. F-type ATPases consist of two structural domains, F(1) containing the extramembraneous catalytic core and F(0) containing the membrane proton channel, linked together by a central stalk and a peripheral stalk. During catalysis, ATP synthesis in the catalytic domain of F(1) is coupled via a rotary mechanism of the central stalk subunits to proton translocation.</text>
</comment>
<evidence type="ECO:0000256" key="13">
    <source>
        <dbReference type="ARBA" id="ARBA00026054"/>
    </source>
</evidence>
<dbReference type="GO" id="GO:0046933">
    <property type="term" value="F:proton-transporting ATP synthase activity, rotational mechanism"/>
    <property type="evidence" value="ECO:0007669"/>
    <property type="project" value="UniProtKB-UniRule"/>
</dbReference>
<dbReference type="EMBL" id="FSRE01000004">
    <property type="protein sequence ID" value="SIO16066.1"/>
    <property type="molecule type" value="Genomic_DNA"/>
</dbReference>
<dbReference type="HAMAP" id="MF_01398">
    <property type="entry name" value="ATP_synth_b_bprime"/>
    <property type="match status" value="1"/>
</dbReference>
<feature type="coiled-coil region" evidence="17">
    <location>
        <begin position="47"/>
        <end position="126"/>
    </location>
</feature>
<accession>A0A1N6H8I2</accession>
<dbReference type="InterPro" id="IPR002146">
    <property type="entry name" value="ATP_synth_b/b'su_bac/chlpt"/>
</dbReference>
<keyword evidence="3 15" id="KW-1003">Cell membrane</keyword>
<protein>
    <recommendedName>
        <fullName evidence="15">ATP synthase subunit b</fullName>
    </recommendedName>
    <alternativeName>
        <fullName evidence="15">ATP synthase F(0) sector subunit b</fullName>
    </alternativeName>
    <alternativeName>
        <fullName evidence="15">ATPase subunit I</fullName>
    </alternativeName>
    <alternativeName>
        <fullName evidence="15">F-type ATPase subunit b</fullName>
        <shortName evidence="15">F-ATPase subunit b</shortName>
    </alternativeName>
</protein>
<evidence type="ECO:0000256" key="10">
    <source>
        <dbReference type="ARBA" id="ARBA00023310"/>
    </source>
</evidence>
<dbReference type="OrthoDB" id="9788020at2"/>
<evidence type="ECO:0000313" key="18">
    <source>
        <dbReference type="EMBL" id="SIO16066.1"/>
    </source>
</evidence>
<dbReference type="Pfam" id="PF00430">
    <property type="entry name" value="ATP-synt_B"/>
    <property type="match status" value="1"/>
</dbReference>
<evidence type="ECO:0000256" key="6">
    <source>
        <dbReference type="ARBA" id="ARBA00022781"/>
    </source>
</evidence>
<dbReference type="NCBIfam" id="NF004411">
    <property type="entry name" value="PRK05759.1-2"/>
    <property type="match status" value="1"/>
</dbReference>
<dbReference type="InterPro" id="IPR050059">
    <property type="entry name" value="ATP_synthase_B_chain"/>
</dbReference>
<evidence type="ECO:0000256" key="16">
    <source>
        <dbReference type="RuleBase" id="RU003848"/>
    </source>
</evidence>
<keyword evidence="6 15" id="KW-0375">Hydrogen ion transport</keyword>
<reference evidence="18 19" key="1">
    <citation type="submission" date="2016-11" db="EMBL/GenBank/DDBJ databases">
        <authorList>
            <person name="Jaros S."/>
            <person name="Januszkiewicz K."/>
            <person name="Wedrychowicz H."/>
        </authorList>
    </citation>
    <scope>NUCLEOTIDE SEQUENCE [LARGE SCALE GENOMIC DNA]</scope>
    <source>
        <strain evidence="18 19">DSM 17737</strain>
    </source>
</reference>
<evidence type="ECO:0000256" key="8">
    <source>
        <dbReference type="ARBA" id="ARBA00023065"/>
    </source>
</evidence>
<keyword evidence="10 15" id="KW-0066">ATP synthesis</keyword>
<dbReference type="GO" id="GO:0012505">
    <property type="term" value="C:endomembrane system"/>
    <property type="evidence" value="ECO:0007669"/>
    <property type="project" value="UniProtKB-SubCell"/>
</dbReference>
<dbReference type="SUPFAM" id="SSF81573">
    <property type="entry name" value="F1F0 ATP synthase subunit B, membrane domain"/>
    <property type="match status" value="1"/>
</dbReference>
<dbReference type="RefSeq" id="WP_074201881.1">
    <property type="nucleotide sequence ID" value="NZ_FSRE01000004.1"/>
</dbReference>
<dbReference type="InterPro" id="IPR005864">
    <property type="entry name" value="ATP_synth_F0_bsu_bac"/>
</dbReference>
<keyword evidence="9 15" id="KW-0472">Membrane</keyword>
<dbReference type="PANTHER" id="PTHR33445:SF1">
    <property type="entry name" value="ATP SYNTHASE SUBUNIT B"/>
    <property type="match status" value="1"/>
</dbReference>
<dbReference type="Gene3D" id="6.10.250.1580">
    <property type="match status" value="1"/>
</dbReference>
<dbReference type="NCBIfam" id="TIGR01144">
    <property type="entry name" value="ATP_synt_b"/>
    <property type="match status" value="1"/>
</dbReference>
<keyword evidence="19" id="KW-1185">Reference proteome</keyword>
<evidence type="ECO:0000256" key="17">
    <source>
        <dbReference type="SAM" id="Coils"/>
    </source>
</evidence>
<name>A0A1N6H8I2_9GAMM</name>
<dbReference type="PANTHER" id="PTHR33445">
    <property type="entry name" value="ATP SYNTHASE SUBUNIT B', CHLOROPLASTIC"/>
    <property type="match status" value="1"/>
</dbReference>